<evidence type="ECO:0000256" key="7">
    <source>
        <dbReference type="ARBA" id="ARBA00023242"/>
    </source>
</evidence>
<keyword evidence="3 8" id="KW-0863">Zinc-finger</keyword>
<dbReference type="EMBL" id="CAJQZP010001208">
    <property type="protein sequence ID" value="CAG5030296.1"/>
    <property type="molecule type" value="Genomic_DNA"/>
</dbReference>
<protein>
    <submittedName>
        <fullName evidence="11">(apollo) hypothetical protein</fullName>
    </submittedName>
</protein>
<feature type="region of interest" description="Disordered" evidence="9">
    <location>
        <begin position="651"/>
        <end position="722"/>
    </location>
</feature>
<proteinExistence type="predicted"/>
<keyword evidence="12" id="KW-1185">Reference proteome</keyword>
<dbReference type="GO" id="GO:0005634">
    <property type="term" value="C:nucleus"/>
    <property type="evidence" value="ECO:0007669"/>
    <property type="project" value="UniProtKB-SubCell"/>
</dbReference>
<feature type="domain" description="BED-type" evidence="10">
    <location>
        <begin position="15"/>
        <end position="66"/>
    </location>
</feature>
<dbReference type="InterPro" id="IPR052035">
    <property type="entry name" value="ZnF_BED_domain_contain"/>
</dbReference>
<feature type="compositionally biased region" description="Low complexity" evidence="9">
    <location>
        <begin position="709"/>
        <end position="721"/>
    </location>
</feature>
<dbReference type="AlphaFoldDB" id="A0A8S3XKY5"/>
<organism evidence="11 12">
    <name type="scientific">Parnassius apollo</name>
    <name type="common">Apollo butterfly</name>
    <name type="synonym">Papilio apollo</name>
    <dbReference type="NCBI Taxonomy" id="110799"/>
    <lineage>
        <taxon>Eukaryota</taxon>
        <taxon>Metazoa</taxon>
        <taxon>Ecdysozoa</taxon>
        <taxon>Arthropoda</taxon>
        <taxon>Hexapoda</taxon>
        <taxon>Insecta</taxon>
        <taxon>Pterygota</taxon>
        <taxon>Neoptera</taxon>
        <taxon>Endopterygota</taxon>
        <taxon>Lepidoptera</taxon>
        <taxon>Glossata</taxon>
        <taxon>Ditrysia</taxon>
        <taxon>Papilionoidea</taxon>
        <taxon>Papilionidae</taxon>
        <taxon>Parnassiinae</taxon>
        <taxon>Parnassini</taxon>
        <taxon>Parnassius</taxon>
        <taxon>Parnassius</taxon>
    </lineage>
</organism>
<evidence type="ECO:0000256" key="3">
    <source>
        <dbReference type="ARBA" id="ARBA00022771"/>
    </source>
</evidence>
<dbReference type="InterPro" id="IPR003656">
    <property type="entry name" value="Znf_BED"/>
</dbReference>
<comment type="caution">
    <text evidence="11">The sequence shown here is derived from an EMBL/GenBank/DDBJ whole genome shotgun (WGS) entry which is preliminary data.</text>
</comment>
<dbReference type="PANTHER" id="PTHR46481:SF10">
    <property type="entry name" value="ZINC FINGER BED DOMAIN-CONTAINING PROTEIN 39"/>
    <property type="match status" value="1"/>
</dbReference>
<dbReference type="GO" id="GO:0003677">
    <property type="term" value="F:DNA binding"/>
    <property type="evidence" value="ECO:0007669"/>
    <property type="project" value="InterPro"/>
</dbReference>
<feature type="compositionally biased region" description="Basic residues" evidence="9">
    <location>
        <begin position="673"/>
        <end position="689"/>
    </location>
</feature>
<keyword evidence="6" id="KW-0804">Transcription</keyword>
<evidence type="ECO:0000313" key="12">
    <source>
        <dbReference type="Proteomes" id="UP000691718"/>
    </source>
</evidence>
<sequence>MSNKINYIPVYKKSSDPTSVWYHFLKADTGDSAKCKTCEKVIKYAGGTTTGLRSHLRLHNISLDSERLASEVARETAGTSKRKNDNSLLESPVSAKNCRMTDYFSQSNRSLDVMVSRMTALDGMPYRAFTESEDLKHLFKKAGYKLPTSANTIKDVTIKFYDKTKKNLIKEIQELKDEGHKFSVSIDEWTSSRNRRYMNVNLHCAFFKGNHHTTRNLGLCRTYGSVTAIKCEEYLRERLHEFKLDFDTDVIAIISDGASVMTKLGGNLNCIHQLCLAHGLQLAIVDTFYVKNQENVNEAQEELAENENNLNTVCIGTEDDTETGGFQIEQAPNVTVDVETNIKFGLVVEKVRNIVRMFRKSPTKSDILQNYIKMELGKEYALILDCKTRWSTLCNMIGRFIKVKRAVLKALIDVKCDIQINEVEWSILEDIYENLDVMKVTVEAVCREDATLLSADAAMIFALKKLETRNTLLSKELHASLSKRIKQRRLPVASLMQYLHNPATYFEENEYDADVYPRLPNDCLQEMVLGLLKYDSAAQSFTCNDVNDLPTDDSQNEVGSNSSLSNKELINQQISKIIFDDTRRVGIGNLSTSKEDLLTLLKVEMLLFENGDLDDKEIEELLESSEIEDFIPSDVDVGDPEWSIHHVSVSIPSTSYSGDSSSEPESDKENSQKKRRRRGRKRGKGRVRGGGRANHQASPLLSSPSERGTTSSDTTVRRVSSPEVEAPVLARITSLRKNTQRQYVFGVVAVGAGGEAKSGSSGSGSSLPADGGGGGGARRSHSSGSERATDRPVLFL</sequence>
<evidence type="ECO:0000259" key="10">
    <source>
        <dbReference type="PROSITE" id="PS50808"/>
    </source>
</evidence>
<feature type="compositionally biased region" description="Low complexity" evidence="9">
    <location>
        <begin position="757"/>
        <end position="769"/>
    </location>
</feature>
<comment type="subcellular location">
    <subcellularLocation>
        <location evidence="1">Nucleus</location>
    </subcellularLocation>
</comment>
<dbReference type="SMART" id="SM00614">
    <property type="entry name" value="ZnF_BED"/>
    <property type="match status" value="1"/>
</dbReference>
<evidence type="ECO:0000256" key="4">
    <source>
        <dbReference type="ARBA" id="ARBA00022833"/>
    </source>
</evidence>
<evidence type="ECO:0000256" key="2">
    <source>
        <dbReference type="ARBA" id="ARBA00022723"/>
    </source>
</evidence>
<name>A0A8S3XKY5_PARAO</name>
<feature type="compositionally biased region" description="Low complexity" evidence="9">
    <location>
        <begin position="651"/>
        <end position="663"/>
    </location>
</feature>
<dbReference type="Proteomes" id="UP000691718">
    <property type="component" value="Unassembled WGS sequence"/>
</dbReference>
<feature type="compositionally biased region" description="Polar residues" evidence="9">
    <location>
        <begin position="695"/>
        <end position="708"/>
    </location>
</feature>
<evidence type="ECO:0000256" key="9">
    <source>
        <dbReference type="SAM" id="MobiDB-lite"/>
    </source>
</evidence>
<reference evidence="11" key="1">
    <citation type="submission" date="2021-04" db="EMBL/GenBank/DDBJ databases">
        <authorList>
            <person name="Tunstrom K."/>
        </authorList>
    </citation>
    <scope>NUCLEOTIDE SEQUENCE</scope>
</reference>
<gene>
    <name evidence="11" type="ORF">PAPOLLO_LOCUS19433</name>
</gene>
<keyword evidence="7" id="KW-0539">Nucleus</keyword>
<dbReference type="PANTHER" id="PTHR46481">
    <property type="entry name" value="ZINC FINGER BED DOMAIN-CONTAINING PROTEIN 4"/>
    <property type="match status" value="1"/>
</dbReference>
<accession>A0A8S3XKY5</accession>
<evidence type="ECO:0000256" key="6">
    <source>
        <dbReference type="ARBA" id="ARBA00023163"/>
    </source>
</evidence>
<dbReference type="Pfam" id="PF02892">
    <property type="entry name" value="zf-BED"/>
    <property type="match status" value="1"/>
</dbReference>
<feature type="region of interest" description="Disordered" evidence="9">
    <location>
        <begin position="753"/>
        <end position="796"/>
    </location>
</feature>
<dbReference type="GO" id="GO:0008270">
    <property type="term" value="F:zinc ion binding"/>
    <property type="evidence" value="ECO:0007669"/>
    <property type="project" value="UniProtKB-KW"/>
</dbReference>
<evidence type="ECO:0000313" key="11">
    <source>
        <dbReference type="EMBL" id="CAG5030296.1"/>
    </source>
</evidence>
<evidence type="ECO:0000256" key="5">
    <source>
        <dbReference type="ARBA" id="ARBA00023015"/>
    </source>
</evidence>
<keyword evidence="5" id="KW-0805">Transcription regulation</keyword>
<dbReference type="PROSITE" id="PS50808">
    <property type="entry name" value="ZF_BED"/>
    <property type="match status" value="1"/>
</dbReference>
<evidence type="ECO:0000256" key="1">
    <source>
        <dbReference type="ARBA" id="ARBA00004123"/>
    </source>
</evidence>
<dbReference type="OrthoDB" id="7881929at2759"/>
<keyword evidence="2" id="KW-0479">Metal-binding</keyword>
<evidence type="ECO:0000256" key="8">
    <source>
        <dbReference type="PROSITE-ProRule" id="PRU00027"/>
    </source>
</evidence>
<keyword evidence="4" id="KW-0862">Zinc</keyword>